<accession>A0A8C8C6V8</accession>
<organism evidence="8 9">
    <name type="scientific">Oncorhynchus tshawytscha</name>
    <name type="common">Chinook salmon</name>
    <name type="synonym">Salmo tshawytscha</name>
    <dbReference type="NCBI Taxonomy" id="74940"/>
    <lineage>
        <taxon>Eukaryota</taxon>
        <taxon>Metazoa</taxon>
        <taxon>Chordata</taxon>
        <taxon>Craniata</taxon>
        <taxon>Vertebrata</taxon>
        <taxon>Euteleostomi</taxon>
        <taxon>Actinopterygii</taxon>
        <taxon>Neopterygii</taxon>
        <taxon>Teleostei</taxon>
        <taxon>Protacanthopterygii</taxon>
        <taxon>Salmoniformes</taxon>
        <taxon>Salmonidae</taxon>
        <taxon>Salmoninae</taxon>
        <taxon>Oncorhynchus</taxon>
    </lineage>
</organism>
<evidence type="ECO:0000313" key="8">
    <source>
        <dbReference type="Ensembl" id="ENSOTSP00005004775.1"/>
    </source>
</evidence>
<dbReference type="Gene3D" id="3.40.50.150">
    <property type="entry name" value="Vaccinia Virus protein VP39"/>
    <property type="match status" value="1"/>
</dbReference>
<keyword evidence="3" id="KW-0489">Methyltransferase</keyword>
<name>A0A8C8C6V8_ONCTS</name>
<evidence type="ECO:0000256" key="5">
    <source>
        <dbReference type="ARBA" id="ARBA00022691"/>
    </source>
</evidence>
<dbReference type="GeneTree" id="ENSGT00390000017840"/>
<dbReference type="Pfam" id="PF02390">
    <property type="entry name" value="Methyltransf_4"/>
    <property type="match status" value="1"/>
</dbReference>
<keyword evidence="9" id="KW-1185">Reference proteome</keyword>
<evidence type="ECO:0000313" key="9">
    <source>
        <dbReference type="Proteomes" id="UP000694402"/>
    </source>
</evidence>
<evidence type="ECO:0000256" key="2">
    <source>
        <dbReference type="ARBA" id="ARBA00011977"/>
    </source>
</evidence>
<reference evidence="8" key="1">
    <citation type="submission" date="2025-08" db="UniProtKB">
        <authorList>
            <consortium name="Ensembl"/>
        </authorList>
    </citation>
    <scope>IDENTIFICATION</scope>
</reference>
<evidence type="ECO:0000256" key="1">
    <source>
        <dbReference type="ARBA" id="ARBA00000142"/>
    </source>
</evidence>
<dbReference type="EC" id="2.1.1.33" evidence="2"/>
<dbReference type="SUPFAM" id="SSF53335">
    <property type="entry name" value="S-adenosyl-L-methionine-dependent methyltransferases"/>
    <property type="match status" value="1"/>
</dbReference>
<protein>
    <recommendedName>
        <fullName evidence="2">tRNA (guanine(46)-N(7))-methyltransferase</fullName>
        <ecNumber evidence="2">2.1.1.33</ecNumber>
    </recommendedName>
</protein>
<dbReference type="PANTHER" id="PTHR23417:SF16">
    <property type="entry name" value="TRNA (GUANINE-N(7)-)-METHYLTRANSFERASE"/>
    <property type="match status" value="1"/>
</dbReference>
<dbReference type="PANTHER" id="PTHR23417">
    <property type="entry name" value="3-DEOXY-D-MANNO-OCTULOSONIC-ACID TRANSFERASE/TRNA GUANINE-N 7 - -METHYLTRANSFERASE"/>
    <property type="match status" value="1"/>
</dbReference>
<sequence>MSLRKATLALISSTLLSRDWTLASNIVGSGGWCAHLRSLTRRPLQLPLPEVALFWVGVWNQFKCLEGCGQRMLAQKMGRQLSLLFPNQLILGLEICVRLRPRPYPLPACFSYGNVACLRCNTMRYLPNFFSKGQLSKMFLLFPEPHFKKTQAQVADVSPTLLAEYTYTLKEGGLVYTNTDMEEVLHWMVKHFSEHPLFTRVPTQNWYDDAHFEQLMMSSSEEGKKVQRNGRKNYLAGFPQSGILKSQYYRYQLYVR</sequence>
<keyword evidence="6" id="KW-0819">tRNA processing</keyword>
<dbReference type="InterPro" id="IPR003358">
    <property type="entry name" value="tRNA_(Gua-N-7)_MeTrfase_Trmb"/>
</dbReference>
<keyword evidence="7" id="KW-0732">Signal</keyword>
<dbReference type="PROSITE" id="PS51625">
    <property type="entry name" value="SAM_MT_TRMB"/>
    <property type="match status" value="1"/>
</dbReference>
<gene>
    <name evidence="8" type="primary">METTL1</name>
</gene>
<dbReference type="GO" id="GO:0043527">
    <property type="term" value="C:tRNA methyltransferase complex"/>
    <property type="evidence" value="ECO:0007669"/>
    <property type="project" value="TreeGrafter"/>
</dbReference>
<feature type="signal peptide" evidence="7">
    <location>
        <begin position="1"/>
        <end position="23"/>
    </location>
</feature>
<evidence type="ECO:0000256" key="3">
    <source>
        <dbReference type="ARBA" id="ARBA00022603"/>
    </source>
</evidence>
<reference evidence="8" key="2">
    <citation type="submission" date="2025-09" db="UniProtKB">
        <authorList>
            <consortium name="Ensembl"/>
        </authorList>
    </citation>
    <scope>IDENTIFICATION</scope>
</reference>
<proteinExistence type="predicted"/>
<comment type="catalytic activity">
    <reaction evidence="1">
        <text>guanosine(46) in tRNA + S-adenosyl-L-methionine = N(7)-methylguanosine(46) in tRNA + S-adenosyl-L-homocysteine</text>
        <dbReference type="Rhea" id="RHEA:42708"/>
        <dbReference type="Rhea" id="RHEA-COMP:10188"/>
        <dbReference type="Rhea" id="RHEA-COMP:10189"/>
        <dbReference type="ChEBI" id="CHEBI:57856"/>
        <dbReference type="ChEBI" id="CHEBI:59789"/>
        <dbReference type="ChEBI" id="CHEBI:74269"/>
        <dbReference type="ChEBI" id="CHEBI:74480"/>
        <dbReference type="EC" id="2.1.1.33"/>
    </reaction>
</comment>
<keyword evidence="4" id="KW-0808">Transferase</keyword>
<feature type="chain" id="PRO_5034435238" description="tRNA (guanine(46)-N(7))-methyltransferase" evidence="7">
    <location>
        <begin position="24"/>
        <end position="256"/>
    </location>
</feature>
<evidence type="ECO:0000256" key="7">
    <source>
        <dbReference type="SAM" id="SignalP"/>
    </source>
</evidence>
<evidence type="ECO:0000256" key="6">
    <source>
        <dbReference type="ARBA" id="ARBA00022694"/>
    </source>
</evidence>
<evidence type="ECO:0000256" key="4">
    <source>
        <dbReference type="ARBA" id="ARBA00022679"/>
    </source>
</evidence>
<dbReference type="GO" id="GO:0008176">
    <property type="term" value="F:tRNA (guanine(46)-N7)-methyltransferase activity"/>
    <property type="evidence" value="ECO:0007669"/>
    <property type="project" value="UniProtKB-EC"/>
</dbReference>
<dbReference type="Ensembl" id="ENSOTST00005005336.2">
    <property type="protein sequence ID" value="ENSOTSP00005004775.1"/>
    <property type="gene ID" value="ENSOTSG00005002749.2"/>
</dbReference>
<dbReference type="Proteomes" id="UP000694402">
    <property type="component" value="Unassembled WGS sequence"/>
</dbReference>
<dbReference type="AlphaFoldDB" id="A0A8C8C6V8"/>
<dbReference type="InterPro" id="IPR029063">
    <property type="entry name" value="SAM-dependent_MTases_sf"/>
</dbReference>
<keyword evidence="5" id="KW-0949">S-adenosyl-L-methionine</keyword>